<name>A0A378QPA0_9GAMM</name>
<dbReference type="Proteomes" id="UP000190777">
    <property type="component" value="Unassembled WGS sequence"/>
</dbReference>
<evidence type="ECO:0000313" key="2">
    <source>
        <dbReference type="EMBL" id="OPH35323.1"/>
    </source>
</evidence>
<organism evidence="3 5">
    <name type="scientific">Moraxella equi</name>
    <dbReference type="NCBI Taxonomy" id="60442"/>
    <lineage>
        <taxon>Bacteria</taxon>
        <taxon>Pseudomonadati</taxon>
        <taxon>Pseudomonadota</taxon>
        <taxon>Gammaproteobacteria</taxon>
        <taxon>Moraxellales</taxon>
        <taxon>Moraxellaceae</taxon>
        <taxon>Moraxella</taxon>
    </lineage>
</organism>
<dbReference type="Gene3D" id="1.20.120.20">
    <property type="entry name" value="Apolipoprotein"/>
    <property type="match status" value="1"/>
</dbReference>
<proteinExistence type="predicted"/>
<keyword evidence="1" id="KW-0175">Coiled coil</keyword>
<dbReference type="EMBL" id="UGQF01000001">
    <property type="protein sequence ID" value="STZ02685.1"/>
    <property type="molecule type" value="Genomic_DNA"/>
</dbReference>
<evidence type="ECO:0000313" key="3">
    <source>
        <dbReference type="EMBL" id="STZ02685.1"/>
    </source>
</evidence>
<dbReference type="AlphaFoldDB" id="A0A378QPA0"/>
<reference evidence="3 5" key="2">
    <citation type="submission" date="2018-06" db="EMBL/GenBank/DDBJ databases">
        <authorList>
            <consortium name="Pathogen Informatics"/>
            <person name="Doyle S."/>
        </authorList>
    </citation>
    <scope>NUCLEOTIDE SEQUENCE [LARGE SCALE GENOMIC DNA]</scope>
    <source>
        <strain evidence="3 5">NCTC11012</strain>
    </source>
</reference>
<keyword evidence="4" id="KW-1185">Reference proteome</keyword>
<sequence length="189" mass="21519">MWQAHCFLNLTSANKIEFYHKDRSTFSFCNEAMANGAKQANDAIQKVADTYKTAEQKIADAYKNAEQIAKDLTKEVSGTLKEISDELADAFDKFKEAVQDTFDKWREQVGDFFAKFDFPNIPTDWLPDIVKDWLDLPRSGEYYVYDPLTLDLNGNGVIDVIGTDGYKGALFIHDNLNIPAINEEERWAA</sequence>
<feature type="coiled-coil region" evidence="1">
    <location>
        <begin position="37"/>
        <end position="100"/>
    </location>
</feature>
<accession>A0A378QPA0</accession>
<dbReference type="Proteomes" id="UP000254618">
    <property type="component" value="Unassembled WGS sequence"/>
</dbReference>
<evidence type="ECO:0000256" key="1">
    <source>
        <dbReference type="SAM" id="Coils"/>
    </source>
</evidence>
<evidence type="ECO:0000313" key="4">
    <source>
        <dbReference type="Proteomes" id="UP000190777"/>
    </source>
</evidence>
<dbReference type="EMBL" id="MXAP01000118">
    <property type="protein sequence ID" value="OPH35323.1"/>
    <property type="molecule type" value="Genomic_DNA"/>
</dbReference>
<evidence type="ECO:0000313" key="5">
    <source>
        <dbReference type="Proteomes" id="UP000254618"/>
    </source>
</evidence>
<gene>
    <name evidence="2" type="ORF">B5J93_11040</name>
    <name evidence="3" type="ORF">NCTC11012_00912</name>
</gene>
<reference evidence="2 4" key="1">
    <citation type="submission" date="2017-03" db="EMBL/GenBank/DDBJ databases">
        <title>Draft genome sequence of Moraxella equi CCUG 4950T type strain.</title>
        <authorList>
            <person name="Salva-Serra F."/>
            <person name="Engstrom-Jakobsson H."/>
            <person name="Thorell K."/>
            <person name="Jaen-Luchoro D."/>
            <person name="Gonzales-Siles L."/>
            <person name="Karlsson R."/>
            <person name="Yazdan S."/>
            <person name="Boulund F."/>
            <person name="Johnning A."/>
            <person name="Engstrand L."/>
            <person name="Kristiansson E."/>
            <person name="Moore E."/>
        </authorList>
    </citation>
    <scope>NUCLEOTIDE SEQUENCE [LARGE SCALE GENOMIC DNA]</scope>
    <source>
        <strain evidence="2 4">CCUG 4950</strain>
    </source>
</reference>
<protein>
    <submittedName>
        <fullName evidence="3">Uncharacterized protein</fullName>
    </submittedName>
</protein>